<comment type="subcellular location">
    <subcellularLocation>
        <location evidence="1">Cell membrane</location>
        <topology evidence="1">Multi-pass membrane protein</topology>
    </subcellularLocation>
</comment>
<evidence type="ECO:0000256" key="3">
    <source>
        <dbReference type="ARBA" id="ARBA00022692"/>
    </source>
</evidence>
<keyword evidence="4 6" id="KW-1133">Transmembrane helix</keyword>
<feature type="transmembrane region" description="Helical" evidence="6">
    <location>
        <begin position="12"/>
        <end position="30"/>
    </location>
</feature>
<feature type="transmembrane region" description="Helical" evidence="6">
    <location>
        <begin position="95"/>
        <end position="117"/>
    </location>
</feature>
<keyword evidence="2" id="KW-1003">Cell membrane</keyword>
<evidence type="ECO:0000256" key="4">
    <source>
        <dbReference type="ARBA" id="ARBA00022989"/>
    </source>
</evidence>
<evidence type="ECO:0000256" key="6">
    <source>
        <dbReference type="SAM" id="Phobius"/>
    </source>
</evidence>
<feature type="domain" description="Cytochrome b561 bacterial/Ni-hydrogenase" evidence="7">
    <location>
        <begin position="7"/>
        <end position="168"/>
    </location>
</feature>
<dbReference type="RefSeq" id="WP_101284465.1">
    <property type="nucleotide sequence ID" value="NZ_CP024199.1"/>
</dbReference>
<gene>
    <name evidence="8" type="ORF">CSC3H3_07580</name>
</gene>
<dbReference type="EMBL" id="CP024199">
    <property type="protein sequence ID" value="AUG52593.1"/>
    <property type="molecule type" value="Genomic_DNA"/>
</dbReference>
<dbReference type="InterPro" id="IPR051542">
    <property type="entry name" value="Hydrogenase_cytochrome"/>
</dbReference>
<dbReference type="PANTHER" id="PTHR30485:SF2">
    <property type="entry name" value="BLL0597 PROTEIN"/>
    <property type="match status" value="1"/>
</dbReference>
<keyword evidence="9" id="KW-1185">Reference proteome</keyword>
<feature type="transmembrane region" description="Helical" evidence="6">
    <location>
        <begin position="137"/>
        <end position="155"/>
    </location>
</feature>
<proteinExistence type="predicted"/>
<dbReference type="InterPro" id="IPR016174">
    <property type="entry name" value="Di-haem_cyt_TM"/>
</dbReference>
<feature type="transmembrane region" description="Helical" evidence="6">
    <location>
        <begin position="42"/>
        <end position="62"/>
    </location>
</feature>
<reference evidence="8 9" key="1">
    <citation type="submission" date="2017-10" db="EMBL/GenBank/DDBJ databases">
        <title>Biodiversity and function of Thalassospira species in the particle-attached aromatic-hydrocarbon-degrading consortia from the surface seawater of the China South Sea.</title>
        <authorList>
            <person name="Dong C."/>
            <person name="Liu R."/>
            <person name="Shao Z."/>
        </authorList>
    </citation>
    <scope>NUCLEOTIDE SEQUENCE [LARGE SCALE GENOMIC DNA]</scope>
    <source>
        <strain evidence="8 9">CSC3H3</strain>
    </source>
</reference>
<evidence type="ECO:0000313" key="8">
    <source>
        <dbReference type="EMBL" id="AUG52593.1"/>
    </source>
</evidence>
<dbReference type="SUPFAM" id="SSF81342">
    <property type="entry name" value="Transmembrane di-heme cytochromes"/>
    <property type="match status" value="1"/>
</dbReference>
<protein>
    <submittedName>
        <fullName evidence="8">Cytochrome B</fullName>
    </submittedName>
</protein>
<evidence type="ECO:0000256" key="1">
    <source>
        <dbReference type="ARBA" id="ARBA00004651"/>
    </source>
</evidence>
<dbReference type="InterPro" id="IPR011577">
    <property type="entry name" value="Cyt_b561_bac/Ni-Hgenase"/>
</dbReference>
<evidence type="ECO:0000256" key="5">
    <source>
        <dbReference type="ARBA" id="ARBA00023136"/>
    </source>
</evidence>
<dbReference type="Proteomes" id="UP000233458">
    <property type="component" value="Chromosome"/>
</dbReference>
<keyword evidence="5 6" id="KW-0472">Membrane</keyword>
<evidence type="ECO:0000313" key="9">
    <source>
        <dbReference type="Proteomes" id="UP000233458"/>
    </source>
</evidence>
<organism evidence="8 9">
    <name type="scientific">Thalassospira marina</name>
    <dbReference type="NCBI Taxonomy" id="2048283"/>
    <lineage>
        <taxon>Bacteria</taxon>
        <taxon>Pseudomonadati</taxon>
        <taxon>Pseudomonadota</taxon>
        <taxon>Alphaproteobacteria</taxon>
        <taxon>Rhodospirillales</taxon>
        <taxon>Thalassospiraceae</taxon>
        <taxon>Thalassospira</taxon>
    </lineage>
</organism>
<keyword evidence="3 6" id="KW-0812">Transmembrane</keyword>
<dbReference type="Gene3D" id="1.20.950.20">
    <property type="entry name" value="Transmembrane di-heme cytochromes, Chain C"/>
    <property type="match status" value="1"/>
</dbReference>
<evidence type="ECO:0000256" key="2">
    <source>
        <dbReference type="ARBA" id="ARBA00022475"/>
    </source>
</evidence>
<evidence type="ECO:0000259" key="7">
    <source>
        <dbReference type="Pfam" id="PF01292"/>
    </source>
</evidence>
<dbReference type="PANTHER" id="PTHR30485">
    <property type="entry name" value="NI/FE-HYDROGENASE 1 B-TYPE CYTOCHROME SUBUNIT"/>
    <property type="match status" value="1"/>
</dbReference>
<name>A0ABN5FE86_9PROT</name>
<accession>A0ABN5FE86</accession>
<sequence length="179" mass="20060">MTETVRVWDPLVRVFHWSFATCFAVAWISAENWDSLHEKTGYVALSLVVFRLFWGVIGPRYARFSQFVRPPRDVLGYLRAIIGGKESRYLGHNPAGGAMILVLLGLMAATGATGWIYSTPSYHGWHWIKDVHEFLATSLMVCVGLHVAGVLLASLRHHENLVRAMLTGRKRQADPGDIT</sequence>
<dbReference type="Pfam" id="PF01292">
    <property type="entry name" value="Ni_hydr_CYTB"/>
    <property type="match status" value="1"/>
</dbReference>